<accession>A0A9X8N7T2</accession>
<dbReference type="AlphaFoldDB" id="A0A9X8N7T2"/>
<sequence length="57" mass="6691">MDQLIFVEYPDSSVDEFQGEVVYERDFILIYEGDGHHRINHAHTRAVHAYPINTEES</sequence>
<dbReference type="EMBL" id="FRBK01000026">
    <property type="protein sequence ID" value="SHN24156.1"/>
    <property type="molecule type" value="Genomic_DNA"/>
</dbReference>
<protein>
    <submittedName>
        <fullName evidence="1">Uncharacterized protein</fullName>
    </submittedName>
</protein>
<proteinExistence type="predicted"/>
<gene>
    <name evidence="1" type="ORF">SAMN05216268_12671</name>
</gene>
<dbReference type="Proteomes" id="UP000184388">
    <property type="component" value="Unassembled WGS sequence"/>
</dbReference>
<comment type="caution">
    <text evidence="1">The sequence shown here is derived from an EMBL/GenBank/DDBJ whole genome shotgun (WGS) entry which is preliminary data.</text>
</comment>
<dbReference type="RefSeq" id="WP_167390877.1">
    <property type="nucleotide sequence ID" value="NZ_FRBK01000026.1"/>
</dbReference>
<reference evidence="2" key="1">
    <citation type="submission" date="2016-11" db="EMBL/GenBank/DDBJ databases">
        <authorList>
            <person name="Jaros S."/>
            <person name="Januszkiewicz K."/>
            <person name="Wedrychowicz H."/>
        </authorList>
    </citation>
    <scope>NUCLEOTIDE SEQUENCE [LARGE SCALE GENOMIC DNA]</scope>
    <source>
        <strain evidence="2">CGMCC 4.3555</strain>
    </source>
</reference>
<name>A0A9X8N7T2_9ACTN</name>
<organism evidence="1 2">
    <name type="scientific">Streptomyces yunnanensis</name>
    <dbReference type="NCBI Taxonomy" id="156453"/>
    <lineage>
        <taxon>Bacteria</taxon>
        <taxon>Bacillati</taxon>
        <taxon>Actinomycetota</taxon>
        <taxon>Actinomycetes</taxon>
        <taxon>Kitasatosporales</taxon>
        <taxon>Streptomycetaceae</taxon>
        <taxon>Streptomyces</taxon>
    </lineage>
</organism>
<evidence type="ECO:0000313" key="1">
    <source>
        <dbReference type="EMBL" id="SHN24156.1"/>
    </source>
</evidence>
<evidence type="ECO:0000313" key="2">
    <source>
        <dbReference type="Proteomes" id="UP000184388"/>
    </source>
</evidence>